<evidence type="ECO:0000313" key="2">
    <source>
        <dbReference type="EMBL" id="AXK82454.1"/>
    </source>
</evidence>
<dbReference type="OrthoDB" id="8442317at2"/>
<keyword evidence="3" id="KW-1185">Reference proteome</keyword>
<dbReference type="KEGG" id="ptaw:DW352_19180"/>
<dbReference type="Proteomes" id="UP000254889">
    <property type="component" value="Chromosome"/>
</dbReference>
<evidence type="ECO:0000256" key="1">
    <source>
        <dbReference type="SAM" id="Phobius"/>
    </source>
</evidence>
<keyword evidence="1" id="KW-1133">Transmembrane helix</keyword>
<reference evidence="2 3" key="1">
    <citation type="submission" date="2018-07" db="EMBL/GenBank/DDBJ databases">
        <authorList>
            <person name="Quirk P.G."/>
            <person name="Krulwich T.A."/>
        </authorList>
    </citation>
    <scope>NUCLEOTIDE SEQUENCE [LARGE SCALE GENOMIC DNA]</scope>
    <source>
        <strain evidence="2 3">CC-BB4</strain>
    </source>
</reference>
<accession>A0A345ZZV7</accession>
<organism evidence="2 3">
    <name type="scientific">Pseudolabrys taiwanensis</name>
    <dbReference type="NCBI Taxonomy" id="331696"/>
    <lineage>
        <taxon>Bacteria</taxon>
        <taxon>Pseudomonadati</taxon>
        <taxon>Pseudomonadota</taxon>
        <taxon>Alphaproteobacteria</taxon>
        <taxon>Hyphomicrobiales</taxon>
        <taxon>Xanthobacteraceae</taxon>
        <taxon>Pseudolabrys</taxon>
    </lineage>
</organism>
<feature type="transmembrane region" description="Helical" evidence="1">
    <location>
        <begin position="143"/>
        <end position="165"/>
    </location>
</feature>
<feature type="transmembrane region" description="Helical" evidence="1">
    <location>
        <begin position="54"/>
        <end position="76"/>
    </location>
</feature>
<feature type="transmembrane region" description="Helical" evidence="1">
    <location>
        <begin position="12"/>
        <end position="33"/>
    </location>
</feature>
<gene>
    <name evidence="2" type="ORF">DW352_19180</name>
</gene>
<keyword evidence="1" id="KW-0812">Transmembrane</keyword>
<proteinExistence type="predicted"/>
<name>A0A345ZZV7_9HYPH</name>
<feature type="transmembrane region" description="Helical" evidence="1">
    <location>
        <begin position="118"/>
        <end position="137"/>
    </location>
</feature>
<keyword evidence="1" id="KW-0472">Membrane</keyword>
<evidence type="ECO:0000313" key="3">
    <source>
        <dbReference type="Proteomes" id="UP000254889"/>
    </source>
</evidence>
<dbReference type="EMBL" id="CP031417">
    <property type="protein sequence ID" value="AXK82454.1"/>
    <property type="molecule type" value="Genomic_DNA"/>
</dbReference>
<feature type="transmembrane region" description="Helical" evidence="1">
    <location>
        <begin position="82"/>
        <end position="106"/>
    </location>
</feature>
<dbReference type="AlphaFoldDB" id="A0A345ZZV7"/>
<dbReference type="RefSeq" id="WP_115692833.1">
    <property type="nucleotide sequence ID" value="NZ_CP031417.1"/>
</dbReference>
<sequence>MTSSIQVSPIQVSPVAVTIVAVLSVIALLLWLLHVSMLDSLTGSDAAGNGMAQGFAAIAIILLWGLLALIALIAFVKGDMPGWAAVAAAVLIPVSGLVTFGVLGLMTEPQLAPYRWPLVIPAAMPPLVIAFCLWALLPGTHTYVPAPLAGGAAWGLVLLLCVAYLPMQRARDAAHAREAADLAKYEAALNAVPAGAPLWALTPFLDTRNYVKLDEVLARIRALPDRQAEAETMLARGDFPLAYLGRFDLDATPSLCEKARAQLRGRAAALTLAAPETKPFSDIAMEVDGAVAALRWLIDYDCAAMPEAEAWETMAKGYRDPRYAIYELRDLKDAKRLGRALYEDPEKFSQLTPRAHLKAWLKFADDQSTRTPAIAGAAKLDHRTADAIEILATDEFVARVLTENIGRLDLDPTPALCRAGLDNLRKQFAAVYRPKPDDPRPYDQLIGQLGRGDQFNALIWFASRGCDAGDALSEAAMLIKAYQLSPDGGLMLGRIEMLRKK</sequence>
<protein>
    <submittedName>
        <fullName evidence="2">Uncharacterized protein</fullName>
    </submittedName>
</protein>